<proteinExistence type="predicted"/>
<sequence length="143" mass="15566">MKHAVAIIYDKTNVSYVEKVGNLKDLGVEQQVAQMKADVKGKEPAHDVNKEQGAGGINKKVVHAKTRTANDNNAAANQNYGNVAENQADLEAAHLDQKTTGAVGDYSSEEDAYLNDGWAELVLCAYLRLMEGLRGVVLRWPGR</sequence>
<comment type="caution">
    <text evidence="1">The sequence shown here is derived from an EMBL/GenBank/DDBJ whole genome shotgun (WGS) entry which is preliminary data.</text>
</comment>
<reference evidence="1 2" key="1">
    <citation type="submission" date="2019-05" db="EMBL/GenBank/DDBJ databases">
        <title>Mikania micrantha, genome provides insights into the molecular mechanism of rapid growth.</title>
        <authorList>
            <person name="Liu B."/>
        </authorList>
    </citation>
    <scope>NUCLEOTIDE SEQUENCE [LARGE SCALE GENOMIC DNA]</scope>
    <source>
        <strain evidence="1">NLD-2019</strain>
        <tissue evidence="1">Leaf</tissue>
    </source>
</reference>
<dbReference type="AlphaFoldDB" id="A0A5N6PSY5"/>
<protein>
    <submittedName>
        <fullName evidence="1">Uncharacterized protein</fullName>
    </submittedName>
</protein>
<evidence type="ECO:0000313" key="1">
    <source>
        <dbReference type="EMBL" id="KAD6796536.1"/>
    </source>
</evidence>
<evidence type="ECO:0000313" key="2">
    <source>
        <dbReference type="Proteomes" id="UP000326396"/>
    </source>
</evidence>
<keyword evidence="2" id="KW-1185">Reference proteome</keyword>
<gene>
    <name evidence="1" type="ORF">E3N88_07432</name>
</gene>
<dbReference type="EMBL" id="SZYD01000003">
    <property type="protein sequence ID" value="KAD6796536.1"/>
    <property type="molecule type" value="Genomic_DNA"/>
</dbReference>
<organism evidence="1 2">
    <name type="scientific">Mikania micrantha</name>
    <name type="common">bitter vine</name>
    <dbReference type="NCBI Taxonomy" id="192012"/>
    <lineage>
        <taxon>Eukaryota</taxon>
        <taxon>Viridiplantae</taxon>
        <taxon>Streptophyta</taxon>
        <taxon>Embryophyta</taxon>
        <taxon>Tracheophyta</taxon>
        <taxon>Spermatophyta</taxon>
        <taxon>Magnoliopsida</taxon>
        <taxon>eudicotyledons</taxon>
        <taxon>Gunneridae</taxon>
        <taxon>Pentapetalae</taxon>
        <taxon>asterids</taxon>
        <taxon>campanulids</taxon>
        <taxon>Asterales</taxon>
        <taxon>Asteraceae</taxon>
        <taxon>Asteroideae</taxon>
        <taxon>Heliantheae alliance</taxon>
        <taxon>Eupatorieae</taxon>
        <taxon>Mikania</taxon>
    </lineage>
</organism>
<dbReference type="Proteomes" id="UP000326396">
    <property type="component" value="Linkage Group LG11"/>
</dbReference>
<name>A0A5N6PSY5_9ASTR</name>
<accession>A0A5N6PSY5</accession>